<evidence type="ECO:0000256" key="5">
    <source>
        <dbReference type="ARBA" id="ARBA00022679"/>
    </source>
</evidence>
<evidence type="ECO:0000313" key="10">
    <source>
        <dbReference type="Proteomes" id="UP001224775"/>
    </source>
</evidence>
<dbReference type="SUPFAM" id="SSF51161">
    <property type="entry name" value="Trimeric LpxA-like enzymes"/>
    <property type="match status" value="1"/>
</dbReference>
<keyword evidence="6 9" id="KW-0012">Acyltransferase</keyword>
<feature type="compositionally biased region" description="Acidic residues" evidence="7">
    <location>
        <begin position="425"/>
        <end position="440"/>
    </location>
</feature>
<dbReference type="EC" id="2.3.1.30" evidence="3"/>
<dbReference type="FunFam" id="2.160.10.10:FF:000002">
    <property type="entry name" value="Serine acetyltransferase"/>
    <property type="match status" value="1"/>
</dbReference>
<dbReference type="Pfam" id="PF06426">
    <property type="entry name" value="SATase_N"/>
    <property type="match status" value="1"/>
</dbReference>
<protein>
    <recommendedName>
        <fullName evidence="3">serine O-acetyltransferase</fullName>
        <ecNumber evidence="3">2.3.1.30</ecNumber>
    </recommendedName>
</protein>
<dbReference type="CDD" id="cd03354">
    <property type="entry name" value="LbH_SAT"/>
    <property type="match status" value="1"/>
</dbReference>
<dbReference type="EMBL" id="JATAAI010000018">
    <property type="protein sequence ID" value="KAK1739476.1"/>
    <property type="molecule type" value="Genomic_DNA"/>
</dbReference>
<keyword evidence="10" id="KW-1185">Reference proteome</keyword>
<proteinExistence type="inferred from homology"/>
<dbReference type="PANTHER" id="PTHR42811">
    <property type="entry name" value="SERINE ACETYLTRANSFERASE"/>
    <property type="match status" value="1"/>
</dbReference>
<feature type="compositionally biased region" description="Low complexity" evidence="7">
    <location>
        <begin position="378"/>
        <end position="389"/>
    </location>
</feature>
<keyword evidence="5 9" id="KW-0808">Transferase</keyword>
<sequence length="599" mass="63555">MIMKFMKQRSASSDGSSGTTKKSAETNNNDYVVVDTSNGGGAAMEEDRGDELFLRLRREALEVAEKEPMLVHLLAKVGLIDSSSNAKCKFQPAKTFEEAISRIVSHRLASCSGGAEGNLCPQSLLDTIHNAFLSDELELGHTMSEAVRADALAVEKRDPACETLLEVVLFMKGFASLVIHRAARRAWKPNDGGSGTRFAALLLQSQASSAFGVDIHPAAQIGAGVMFDHASGIVVGETAMIGDGTTILHGVTLGGTGKQNGDRHPKVGKDVLIGAGTKILGNIHIGDRVKIGAGSVVLRAIPSGATAVGAPARIIGFTPTGERPGSNVDTKLADVEPLSGLADSLVGSTITKSTTDTSLSTAATEMQAVSVSEERLDSSSSSSDIVESGDSTDGDEADEKKTDMPKKEAMSKKIVLNDSEKDNNEGGEDDEDGGDEDDDKVTDFGTPALVRFAKMSKDDCMCPFSGSFRKYPRAHSEDWISHSKLQTLLIQQGCSDGECVEVYFALLHLLPLCSPARKYGCIPADVFSDNFVDIALEKTSLDIATCQALADGDLRALGLSRKASKRFKGLFSTLGQHSTRVLSRISSASDMNESTRKED</sequence>
<dbReference type="Pfam" id="PF00132">
    <property type="entry name" value="Hexapep"/>
    <property type="match status" value="1"/>
</dbReference>
<evidence type="ECO:0000256" key="7">
    <source>
        <dbReference type="SAM" id="MobiDB-lite"/>
    </source>
</evidence>
<dbReference type="InterPro" id="IPR053376">
    <property type="entry name" value="Serine_acetyltransferase"/>
</dbReference>
<organism evidence="9 10">
    <name type="scientific">Skeletonema marinoi</name>
    <dbReference type="NCBI Taxonomy" id="267567"/>
    <lineage>
        <taxon>Eukaryota</taxon>
        <taxon>Sar</taxon>
        <taxon>Stramenopiles</taxon>
        <taxon>Ochrophyta</taxon>
        <taxon>Bacillariophyta</taxon>
        <taxon>Coscinodiscophyceae</taxon>
        <taxon>Thalassiosirophycidae</taxon>
        <taxon>Thalassiosirales</taxon>
        <taxon>Skeletonemataceae</taxon>
        <taxon>Skeletonema</taxon>
        <taxon>Skeletonema marinoi-dohrnii complex</taxon>
    </lineage>
</organism>
<feature type="compositionally biased region" description="Basic and acidic residues" evidence="7">
    <location>
        <begin position="398"/>
        <end position="411"/>
    </location>
</feature>
<dbReference type="InterPro" id="IPR018357">
    <property type="entry name" value="Hexapep_transf_CS"/>
</dbReference>
<evidence type="ECO:0000313" key="9">
    <source>
        <dbReference type="EMBL" id="KAK1739476.1"/>
    </source>
</evidence>
<dbReference type="InterPro" id="IPR011004">
    <property type="entry name" value="Trimer_LpxA-like_sf"/>
</dbReference>
<evidence type="ECO:0000259" key="8">
    <source>
        <dbReference type="SMART" id="SM00971"/>
    </source>
</evidence>
<dbReference type="Proteomes" id="UP001224775">
    <property type="component" value="Unassembled WGS sequence"/>
</dbReference>
<comment type="similarity">
    <text evidence="2">Belongs to the transferase hexapeptide repeat family.</text>
</comment>
<dbReference type="GO" id="GO:0006535">
    <property type="term" value="P:cysteine biosynthetic process from serine"/>
    <property type="evidence" value="ECO:0007669"/>
    <property type="project" value="InterPro"/>
</dbReference>
<dbReference type="PROSITE" id="PS00101">
    <property type="entry name" value="HEXAPEP_TRANSFERASES"/>
    <property type="match status" value="1"/>
</dbReference>
<dbReference type="InterPro" id="IPR001451">
    <property type="entry name" value="Hexapep"/>
</dbReference>
<feature type="compositionally biased region" description="Low complexity" evidence="7">
    <location>
        <begin position="352"/>
        <end position="364"/>
    </location>
</feature>
<evidence type="ECO:0000256" key="3">
    <source>
        <dbReference type="ARBA" id="ARBA00013266"/>
    </source>
</evidence>
<dbReference type="InterPro" id="IPR045304">
    <property type="entry name" value="LbH_SAT"/>
</dbReference>
<dbReference type="AlphaFoldDB" id="A0AAD8Y4D5"/>
<dbReference type="SMART" id="SM00971">
    <property type="entry name" value="SATase_N"/>
    <property type="match status" value="1"/>
</dbReference>
<comment type="caution">
    <text evidence="9">The sequence shown here is derived from an EMBL/GenBank/DDBJ whole genome shotgun (WGS) entry which is preliminary data.</text>
</comment>
<gene>
    <name evidence="9" type="ORF">QTG54_010019</name>
</gene>
<dbReference type="NCBIfam" id="NF041874">
    <property type="entry name" value="EPS_EpsC"/>
    <property type="match status" value="1"/>
</dbReference>
<evidence type="ECO:0000256" key="1">
    <source>
        <dbReference type="ARBA" id="ARBA00004876"/>
    </source>
</evidence>
<dbReference type="Gene3D" id="1.10.3130.10">
    <property type="entry name" value="serine acetyltransferase, domain 1"/>
    <property type="match status" value="1"/>
</dbReference>
<feature type="compositionally biased region" description="Low complexity" evidence="7">
    <location>
        <begin position="10"/>
        <end position="21"/>
    </location>
</feature>
<keyword evidence="4" id="KW-0028">Amino-acid biosynthesis</keyword>
<reference evidence="9" key="1">
    <citation type="submission" date="2023-06" db="EMBL/GenBank/DDBJ databases">
        <title>Survivors Of The Sea: Transcriptome response of Skeletonema marinoi to long-term dormancy.</title>
        <authorList>
            <person name="Pinder M.I.M."/>
            <person name="Kourtchenko O."/>
            <person name="Robertson E.K."/>
            <person name="Larsson T."/>
            <person name="Maumus F."/>
            <person name="Osuna-Cruz C.M."/>
            <person name="Vancaester E."/>
            <person name="Stenow R."/>
            <person name="Vandepoele K."/>
            <person name="Ploug H."/>
            <person name="Bruchert V."/>
            <person name="Godhe A."/>
            <person name="Topel M."/>
        </authorList>
    </citation>
    <scope>NUCLEOTIDE SEQUENCE</scope>
    <source>
        <strain evidence="9">R05AC</strain>
    </source>
</reference>
<evidence type="ECO:0000256" key="6">
    <source>
        <dbReference type="ARBA" id="ARBA00023315"/>
    </source>
</evidence>
<comment type="pathway">
    <text evidence="1">Amino-acid biosynthesis; L-cysteine biosynthesis; L-cysteine from L-serine: step 1/2.</text>
</comment>
<evidence type="ECO:0000256" key="2">
    <source>
        <dbReference type="ARBA" id="ARBA00007274"/>
    </source>
</evidence>
<dbReference type="GO" id="GO:0005737">
    <property type="term" value="C:cytoplasm"/>
    <property type="evidence" value="ECO:0007669"/>
    <property type="project" value="InterPro"/>
</dbReference>
<dbReference type="Gene3D" id="2.160.10.10">
    <property type="entry name" value="Hexapeptide repeat proteins"/>
    <property type="match status" value="1"/>
</dbReference>
<dbReference type="GO" id="GO:0009001">
    <property type="term" value="F:serine O-acetyltransferase activity"/>
    <property type="evidence" value="ECO:0007669"/>
    <property type="project" value="UniProtKB-EC"/>
</dbReference>
<dbReference type="InterPro" id="IPR042122">
    <property type="entry name" value="Ser_AcTrfase_N_sf"/>
</dbReference>
<feature type="region of interest" description="Disordered" evidence="7">
    <location>
        <begin position="1"/>
        <end position="40"/>
    </location>
</feature>
<evidence type="ECO:0000256" key="4">
    <source>
        <dbReference type="ARBA" id="ARBA00022605"/>
    </source>
</evidence>
<dbReference type="InterPro" id="IPR010493">
    <property type="entry name" value="Ser_AcTrfase_N"/>
</dbReference>
<accession>A0AAD8Y4D5</accession>
<feature type="region of interest" description="Disordered" evidence="7">
    <location>
        <begin position="352"/>
        <end position="442"/>
    </location>
</feature>
<name>A0AAD8Y4D5_9STRA</name>
<feature type="domain" description="Serine acetyltransferase N-terminal" evidence="8">
    <location>
        <begin position="52"/>
        <end position="175"/>
    </location>
</feature>